<keyword evidence="2" id="KW-0547">Nucleotide-binding</keyword>
<name>A0A975GE00_9BACT</name>
<proteinExistence type="predicted"/>
<dbReference type="KEGG" id="saqt:GJV85_12265"/>
<dbReference type="Gene3D" id="1.10.3290.10">
    <property type="entry name" value="Fido-like domain"/>
    <property type="match status" value="1"/>
</dbReference>
<keyword evidence="5" id="KW-1185">Reference proteome</keyword>
<dbReference type="Gene3D" id="1.10.10.10">
    <property type="entry name" value="Winged helix-like DNA-binding domain superfamily/Winged helix DNA-binding domain"/>
    <property type="match status" value="1"/>
</dbReference>
<gene>
    <name evidence="4" type="ORF">GJV85_12265</name>
</gene>
<dbReference type="AlphaFoldDB" id="A0A975GE00"/>
<feature type="active site" evidence="1">
    <location>
        <position position="207"/>
    </location>
</feature>
<dbReference type="Pfam" id="PF02661">
    <property type="entry name" value="Fic"/>
    <property type="match status" value="1"/>
</dbReference>
<dbReference type="Proteomes" id="UP000671852">
    <property type="component" value="Chromosome"/>
</dbReference>
<dbReference type="GO" id="GO:0005524">
    <property type="term" value="F:ATP binding"/>
    <property type="evidence" value="ECO:0007669"/>
    <property type="project" value="UniProtKB-KW"/>
</dbReference>
<evidence type="ECO:0000259" key="3">
    <source>
        <dbReference type="PROSITE" id="PS51459"/>
    </source>
</evidence>
<sequence length="371" mass="42836">MKTYHQAKKWIWEDSNFPNFAYENISLDTLNYKFGQLDMVKKFMNEDDTNQLQLEQLLNEALSTSAIEGETLQRSSVRSSINKILKLGLEDDYSYTRESDALIEILIDAKTNKEPLDKPRILQWHKALFPTGSSGLRDINVGHFRTDNEDMQIVSGAWNREKVHYVAPPSSKIEELMDGFLLWLNSDSELGSIYKATIAHLYFVLIHPFDDGNGRIARAITDYVLAESSFANPKFYSISTIIYQKRKEYYEVLDKVCIATDQDISLWMRWFIKLLEESIDSTLIAIEAVGVKAKFWDRQRETKLNERQKKVILKMLSYLPQEFEGGMRVQKYMSVTKTTRLTASRDLSDLVSKGVMLSHGKGRGVYYSLVL</sequence>
<dbReference type="PROSITE" id="PS51459">
    <property type="entry name" value="FIDO"/>
    <property type="match status" value="1"/>
</dbReference>
<dbReference type="InterPro" id="IPR036388">
    <property type="entry name" value="WH-like_DNA-bd_sf"/>
</dbReference>
<dbReference type="InterPro" id="IPR040198">
    <property type="entry name" value="Fido_containing"/>
</dbReference>
<feature type="domain" description="Fido" evidence="3">
    <location>
        <begin position="116"/>
        <end position="273"/>
    </location>
</feature>
<dbReference type="PANTHER" id="PTHR13504">
    <property type="entry name" value="FIDO DOMAIN-CONTAINING PROTEIN DDB_G0283145"/>
    <property type="match status" value="1"/>
</dbReference>
<dbReference type="InterPro" id="IPR025230">
    <property type="entry name" value="DUF4172"/>
</dbReference>
<dbReference type="RefSeq" id="WP_207561661.1">
    <property type="nucleotide sequence ID" value="NZ_CP046072.1"/>
</dbReference>
<reference evidence="4" key="1">
    <citation type="submission" date="2019-11" db="EMBL/GenBank/DDBJ databases">
        <authorList>
            <person name="Kojima H."/>
        </authorList>
    </citation>
    <scope>NUCLEOTIDE SEQUENCE</scope>
    <source>
        <strain evidence="4">H1576</strain>
    </source>
</reference>
<feature type="binding site" evidence="2">
    <location>
        <begin position="211"/>
        <end position="218"/>
    </location>
    <ligand>
        <name>ATP</name>
        <dbReference type="ChEBI" id="CHEBI:30616"/>
    </ligand>
</feature>
<evidence type="ECO:0000256" key="1">
    <source>
        <dbReference type="PIRSR" id="PIRSR640198-1"/>
    </source>
</evidence>
<keyword evidence="2" id="KW-0067">ATP-binding</keyword>
<evidence type="ECO:0000313" key="4">
    <source>
        <dbReference type="EMBL" id="QSZ42849.1"/>
    </source>
</evidence>
<accession>A0A975GE00</accession>
<organism evidence="4 5">
    <name type="scientific">Sulfurimonas aquatica</name>
    <dbReference type="NCBI Taxonomy" id="2672570"/>
    <lineage>
        <taxon>Bacteria</taxon>
        <taxon>Pseudomonadati</taxon>
        <taxon>Campylobacterota</taxon>
        <taxon>Epsilonproteobacteria</taxon>
        <taxon>Campylobacterales</taxon>
        <taxon>Sulfurimonadaceae</taxon>
        <taxon>Sulfurimonas</taxon>
    </lineage>
</organism>
<dbReference type="EMBL" id="CP046072">
    <property type="protein sequence ID" value="QSZ42849.1"/>
    <property type="molecule type" value="Genomic_DNA"/>
</dbReference>
<evidence type="ECO:0000313" key="5">
    <source>
        <dbReference type="Proteomes" id="UP000671852"/>
    </source>
</evidence>
<feature type="binding site" evidence="2">
    <location>
        <begin position="249"/>
        <end position="250"/>
    </location>
    <ligand>
        <name>ATP</name>
        <dbReference type="ChEBI" id="CHEBI:30616"/>
    </ligand>
</feature>
<dbReference type="Pfam" id="PF13776">
    <property type="entry name" value="DUF4172"/>
    <property type="match status" value="1"/>
</dbReference>
<dbReference type="SUPFAM" id="SSF140931">
    <property type="entry name" value="Fic-like"/>
    <property type="match status" value="1"/>
</dbReference>
<dbReference type="InterPro" id="IPR003812">
    <property type="entry name" value="Fido"/>
</dbReference>
<evidence type="ECO:0000256" key="2">
    <source>
        <dbReference type="PIRSR" id="PIRSR640198-2"/>
    </source>
</evidence>
<reference evidence="4" key="2">
    <citation type="submission" date="2021-04" db="EMBL/GenBank/DDBJ databases">
        <title>Isolation and characterization of a novel species of the genus Sulfurimonas.</title>
        <authorList>
            <person name="Fukui M."/>
        </authorList>
    </citation>
    <scope>NUCLEOTIDE SEQUENCE</scope>
    <source>
        <strain evidence="4">H1576</strain>
    </source>
</reference>
<protein>
    <submittedName>
        <fullName evidence="4">DUF4172 domain-containing protein</fullName>
    </submittedName>
</protein>
<dbReference type="InterPro" id="IPR036597">
    <property type="entry name" value="Fido-like_dom_sf"/>
</dbReference>
<dbReference type="PANTHER" id="PTHR13504:SF33">
    <property type="entry name" value="FIC FAMILY PROTEIN"/>
    <property type="match status" value="1"/>
</dbReference>